<dbReference type="InParanoid" id="I7LV12"/>
<feature type="compositionally biased region" description="Low complexity" evidence="1">
    <location>
        <begin position="588"/>
        <end position="601"/>
    </location>
</feature>
<feature type="compositionally biased region" description="Polar residues" evidence="1">
    <location>
        <begin position="555"/>
        <end position="566"/>
    </location>
</feature>
<reference evidence="3" key="1">
    <citation type="journal article" date="2006" name="PLoS Biol.">
        <title>Macronuclear genome sequence of the ciliate Tetrahymena thermophila, a model eukaryote.</title>
        <authorList>
            <person name="Eisen J.A."/>
            <person name="Coyne R.S."/>
            <person name="Wu M."/>
            <person name="Wu D."/>
            <person name="Thiagarajan M."/>
            <person name="Wortman J.R."/>
            <person name="Badger J.H."/>
            <person name="Ren Q."/>
            <person name="Amedeo P."/>
            <person name="Jones K.M."/>
            <person name="Tallon L.J."/>
            <person name="Delcher A.L."/>
            <person name="Salzberg S.L."/>
            <person name="Silva J.C."/>
            <person name="Haas B.J."/>
            <person name="Majoros W.H."/>
            <person name="Farzad M."/>
            <person name="Carlton J.M."/>
            <person name="Smith R.K. Jr."/>
            <person name="Garg J."/>
            <person name="Pearlman R.E."/>
            <person name="Karrer K.M."/>
            <person name="Sun L."/>
            <person name="Manning G."/>
            <person name="Elde N.C."/>
            <person name="Turkewitz A.P."/>
            <person name="Asai D.J."/>
            <person name="Wilkes D.E."/>
            <person name="Wang Y."/>
            <person name="Cai H."/>
            <person name="Collins K."/>
            <person name="Stewart B.A."/>
            <person name="Lee S.R."/>
            <person name="Wilamowska K."/>
            <person name="Weinberg Z."/>
            <person name="Ruzzo W.L."/>
            <person name="Wloga D."/>
            <person name="Gaertig J."/>
            <person name="Frankel J."/>
            <person name="Tsao C.-C."/>
            <person name="Gorovsky M.A."/>
            <person name="Keeling P.J."/>
            <person name="Waller R.F."/>
            <person name="Patron N.J."/>
            <person name="Cherry J.M."/>
            <person name="Stover N.A."/>
            <person name="Krieger C.J."/>
            <person name="del Toro C."/>
            <person name="Ryder H.F."/>
            <person name="Williamson S.C."/>
            <person name="Barbeau R.A."/>
            <person name="Hamilton E.P."/>
            <person name="Orias E."/>
        </authorList>
    </citation>
    <scope>NUCLEOTIDE SEQUENCE [LARGE SCALE GENOMIC DNA]</scope>
    <source>
        <strain evidence="3">SB210</strain>
    </source>
</reference>
<accession>I7LV12</accession>
<proteinExistence type="predicted"/>
<dbReference type="EMBL" id="GG662693">
    <property type="protein sequence ID" value="EAR96450.2"/>
    <property type="molecule type" value="Genomic_DNA"/>
</dbReference>
<evidence type="ECO:0000313" key="3">
    <source>
        <dbReference type="Proteomes" id="UP000009168"/>
    </source>
</evidence>
<dbReference type="Proteomes" id="UP000009168">
    <property type="component" value="Unassembled WGS sequence"/>
</dbReference>
<dbReference type="RefSeq" id="XP_001016695.2">
    <property type="nucleotide sequence ID" value="XM_001016695.2"/>
</dbReference>
<dbReference type="GeneID" id="7841605"/>
<dbReference type="eggNOG" id="ENOG502SQ9T">
    <property type="taxonomic scope" value="Eukaryota"/>
</dbReference>
<name>I7LV12_TETTS</name>
<evidence type="ECO:0000313" key="2">
    <source>
        <dbReference type="EMBL" id="EAR96450.2"/>
    </source>
</evidence>
<dbReference type="AlphaFoldDB" id="I7LV12"/>
<keyword evidence="3" id="KW-1185">Reference proteome</keyword>
<dbReference type="OrthoDB" id="295194at2759"/>
<organism evidence="2 3">
    <name type="scientific">Tetrahymena thermophila (strain SB210)</name>
    <dbReference type="NCBI Taxonomy" id="312017"/>
    <lineage>
        <taxon>Eukaryota</taxon>
        <taxon>Sar</taxon>
        <taxon>Alveolata</taxon>
        <taxon>Ciliophora</taxon>
        <taxon>Intramacronucleata</taxon>
        <taxon>Oligohymenophorea</taxon>
        <taxon>Hymenostomatida</taxon>
        <taxon>Tetrahymenina</taxon>
        <taxon>Tetrahymenidae</taxon>
        <taxon>Tetrahymena</taxon>
    </lineage>
</organism>
<feature type="region of interest" description="Disordered" evidence="1">
    <location>
        <begin position="544"/>
        <end position="601"/>
    </location>
</feature>
<protein>
    <submittedName>
        <fullName evidence="2">Uncharacterized protein</fullName>
    </submittedName>
</protein>
<gene>
    <name evidence="2" type="ORF">TTHERM_00191180</name>
</gene>
<sequence length="693" mass="82571">MSVERSRTSYSSLNEINGLVLDQEKEYYDLLNIHIKSLDQKEPIQIDFNSELHSFLHANLLKPFDTQTLKMKYLNVILEPRVVKILRICFWNILCGRFPETVDILVQEEVQKYYKKKLSRLYIKLLQSLPQPKDELLNYVIFTISYLIHFCFYKYFPPQREFFDFRFILNCYHTVLYEFNGILVSDIFVKNHIEKYFTNKFLDYEKKNMKELLQRQLELKKLNNKKFLGFHLNFPDISTSKDGSEFKDKIMTYLKKDRSKQLLTINDRNSSNHQSTTHMERNRPRNKLYTNQIDSSGYFSINQTKLRTESDSALNSLRLNCNQVSPTIGMLLEYEDLNLPFKKKKMIKHVFEKIDESQQDMINKMKMMYQDKEVIKKKDVKVNQRGRTLIDQYDLRAPPKEYYMKHQKLQKYFKDMLDINYVLTEKADQMSQLPSSIEILKFYNNKIAGQFQQNQEEKVLNDKLANQQKQNQFFENMKKEQGQQDVFELPNDSNKQIKGRLEGLSLATSLPSLINQKNHTNREGNQLVQDEILTKKSIINQSNFYPSQPPLSKDYSVSTFVSPKNDSQLKLDNESPTKNQHSKKPQFFEENPQQEQQTQDNELYDTVENHRKIKSRVMQKEEVIKPSHHGNLPEYILNRSLDPQIMYEDKRKDYINKYKQIFDKISVDQNIDDLQHKILLKQNLMSHGVKKKH</sequence>
<evidence type="ECO:0000256" key="1">
    <source>
        <dbReference type="SAM" id="MobiDB-lite"/>
    </source>
</evidence>
<dbReference type="KEGG" id="tet:TTHERM_00191180"/>